<evidence type="ECO:0000313" key="1">
    <source>
        <dbReference type="EMBL" id="VAV87801.1"/>
    </source>
</evidence>
<name>A0A3B0R6Q4_9ZZZZ</name>
<protein>
    <recommendedName>
        <fullName evidence="2">DAGKc domain-containing protein</fullName>
    </recommendedName>
</protein>
<proteinExistence type="predicted"/>
<evidence type="ECO:0008006" key="2">
    <source>
        <dbReference type="Google" id="ProtNLM"/>
    </source>
</evidence>
<reference evidence="1" key="1">
    <citation type="submission" date="2018-06" db="EMBL/GenBank/DDBJ databases">
        <authorList>
            <person name="Zhirakovskaya E."/>
        </authorList>
    </citation>
    <scope>NUCLEOTIDE SEQUENCE</scope>
</reference>
<dbReference type="AlphaFoldDB" id="A0A3B0R6Q4"/>
<accession>A0A3B0R6Q4</accession>
<organism evidence="1">
    <name type="scientific">hydrothermal vent metagenome</name>
    <dbReference type="NCBI Taxonomy" id="652676"/>
    <lineage>
        <taxon>unclassified sequences</taxon>
        <taxon>metagenomes</taxon>
        <taxon>ecological metagenomes</taxon>
    </lineage>
</organism>
<sequence length="302" mass="33852">MDKIRAVISEGTGIFHYEVEKHKDIAEALGRFSQVDVDVIAILGDRALTSATFEHILEKDLLKSKDIPLAILPAGDNNIVAENFGASRSEPHKALKDLLEFHRKGRLLDNITECPLLKLEGVRGVGYLYGLFFCAGKIIEKQSLFRRKISPRGVFFRFRNWLNIISLVQGAYRQAMGKQKLEDAIRINRNQRGAVVGSYFMLLISTLNKAFWGVSIGQAKRQDRAHFISVENTSKAILETGKLMLRGNYDGIDHAGNIIAEIQHARIVLKTPFVLDGSYYEADDTGELFVTVTDSLKFIQLG</sequence>
<dbReference type="InterPro" id="IPR017438">
    <property type="entry name" value="ATP-NAD_kinase_N"/>
</dbReference>
<dbReference type="InterPro" id="IPR016064">
    <property type="entry name" value="NAD/diacylglycerol_kinase_sf"/>
</dbReference>
<dbReference type="Gene3D" id="3.40.50.10330">
    <property type="entry name" value="Probable inorganic polyphosphate/atp-NAD kinase, domain 1"/>
    <property type="match status" value="1"/>
</dbReference>
<gene>
    <name evidence="1" type="ORF">MNBD_ALPHA02-1098</name>
</gene>
<dbReference type="SUPFAM" id="SSF111331">
    <property type="entry name" value="NAD kinase/diacylglycerol kinase-like"/>
    <property type="match status" value="1"/>
</dbReference>
<dbReference type="EMBL" id="UOED01000030">
    <property type="protein sequence ID" value="VAV87801.1"/>
    <property type="molecule type" value="Genomic_DNA"/>
</dbReference>